<name>A0A517PGZ7_9PLAN</name>
<protein>
    <submittedName>
        <fullName evidence="1">Uncharacterized protein</fullName>
    </submittedName>
</protein>
<evidence type="ECO:0000313" key="2">
    <source>
        <dbReference type="Proteomes" id="UP000320421"/>
    </source>
</evidence>
<sequence>MGSTVITDQNVLGISVTSKPMMSEKKMASPMFSVMNTPKTAAIPAMQAAMAAACGNSQNEQMPNAPIAATKNATV</sequence>
<keyword evidence="2" id="KW-1185">Reference proteome</keyword>
<accession>A0A517PGZ7</accession>
<dbReference type="EMBL" id="CP036266">
    <property type="protein sequence ID" value="QDT18648.1"/>
    <property type="molecule type" value="Genomic_DNA"/>
</dbReference>
<reference evidence="1 2" key="1">
    <citation type="submission" date="2019-02" db="EMBL/GenBank/DDBJ databases">
        <title>Deep-cultivation of Planctomycetes and their phenomic and genomic characterization uncovers novel biology.</title>
        <authorList>
            <person name="Wiegand S."/>
            <person name="Jogler M."/>
            <person name="Boedeker C."/>
            <person name="Pinto D."/>
            <person name="Vollmers J."/>
            <person name="Rivas-Marin E."/>
            <person name="Kohn T."/>
            <person name="Peeters S.H."/>
            <person name="Heuer A."/>
            <person name="Rast P."/>
            <person name="Oberbeckmann S."/>
            <person name="Bunk B."/>
            <person name="Jeske O."/>
            <person name="Meyerdierks A."/>
            <person name="Storesund J.E."/>
            <person name="Kallscheuer N."/>
            <person name="Luecker S."/>
            <person name="Lage O.M."/>
            <person name="Pohl T."/>
            <person name="Merkel B.J."/>
            <person name="Hornburger P."/>
            <person name="Mueller R.-W."/>
            <person name="Bruemmer F."/>
            <person name="Labrenz M."/>
            <person name="Spormann A.M."/>
            <person name="Op den Camp H."/>
            <person name="Overmann J."/>
            <person name="Amann R."/>
            <person name="Jetten M.S.M."/>
            <person name="Mascher T."/>
            <person name="Medema M.H."/>
            <person name="Devos D.P."/>
            <person name="Kaster A.-K."/>
            <person name="Ovreas L."/>
            <person name="Rohde M."/>
            <person name="Galperin M.Y."/>
            <person name="Jogler C."/>
        </authorList>
    </citation>
    <scope>NUCLEOTIDE SEQUENCE [LARGE SCALE GENOMIC DNA]</scope>
    <source>
        <strain evidence="1 2">HG66A1</strain>
    </source>
</reference>
<evidence type="ECO:0000313" key="1">
    <source>
        <dbReference type="EMBL" id="QDT18648.1"/>
    </source>
</evidence>
<dbReference type="AlphaFoldDB" id="A0A517PGZ7"/>
<gene>
    <name evidence="1" type="ORF">HG66A1_04100</name>
</gene>
<proteinExistence type="predicted"/>
<dbReference type="Proteomes" id="UP000320421">
    <property type="component" value="Chromosome"/>
</dbReference>
<organism evidence="1 2">
    <name type="scientific">Gimesia chilikensis</name>
    <dbReference type="NCBI Taxonomy" id="2605989"/>
    <lineage>
        <taxon>Bacteria</taxon>
        <taxon>Pseudomonadati</taxon>
        <taxon>Planctomycetota</taxon>
        <taxon>Planctomycetia</taxon>
        <taxon>Planctomycetales</taxon>
        <taxon>Planctomycetaceae</taxon>
        <taxon>Gimesia</taxon>
    </lineage>
</organism>